<evidence type="ECO:0000256" key="3">
    <source>
        <dbReference type="ARBA" id="ARBA00013208"/>
    </source>
</evidence>
<evidence type="ECO:0000256" key="1">
    <source>
        <dbReference type="ARBA" id="ARBA00000677"/>
    </source>
</evidence>
<evidence type="ECO:0000313" key="10">
    <source>
        <dbReference type="Proteomes" id="UP000461730"/>
    </source>
</evidence>
<dbReference type="Proteomes" id="UP000461730">
    <property type="component" value="Unassembled WGS sequence"/>
</dbReference>
<dbReference type="AlphaFoldDB" id="A0A7K1U6T7"/>
<evidence type="ECO:0000259" key="8">
    <source>
        <dbReference type="Pfam" id="PF10502"/>
    </source>
</evidence>
<dbReference type="EMBL" id="WRXN01000007">
    <property type="protein sequence ID" value="MVT10006.1"/>
    <property type="molecule type" value="Genomic_DNA"/>
</dbReference>
<evidence type="ECO:0000256" key="6">
    <source>
        <dbReference type="PIRSR" id="PIRSR600223-1"/>
    </source>
</evidence>
<evidence type="ECO:0000256" key="5">
    <source>
        <dbReference type="ARBA" id="ARBA00022801"/>
    </source>
</evidence>
<keyword evidence="10" id="KW-1185">Reference proteome</keyword>
<feature type="domain" description="Peptidase S26" evidence="8">
    <location>
        <begin position="18"/>
        <end position="146"/>
    </location>
</feature>
<dbReference type="InterPro" id="IPR036286">
    <property type="entry name" value="LexA/Signal_pep-like_sf"/>
</dbReference>
<dbReference type="EC" id="3.4.21.89" evidence="3 7"/>
<organism evidence="9 10">
    <name type="scientific">Chitinophaga tropicalis</name>
    <dbReference type="NCBI Taxonomy" id="2683588"/>
    <lineage>
        <taxon>Bacteria</taxon>
        <taxon>Pseudomonadati</taxon>
        <taxon>Bacteroidota</taxon>
        <taxon>Chitinophagia</taxon>
        <taxon>Chitinophagales</taxon>
        <taxon>Chitinophagaceae</taxon>
        <taxon>Chitinophaga</taxon>
    </lineage>
</organism>
<dbReference type="GO" id="GO:0004252">
    <property type="term" value="F:serine-type endopeptidase activity"/>
    <property type="evidence" value="ECO:0007669"/>
    <property type="project" value="InterPro"/>
</dbReference>
<keyword evidence="5 7" id="KW-0378">Hydrolase</keyword>
<reference evidence="9 10" key="1">
    <citation type="submission" date="2019-12" db="EMBL/GenBank/DDBJ databases">
        <title>Chitinophaga sp. strain ysch24 (GDMCC 1.1355), whole genome shotgun sequence.</title>
        <authorList>
            <person name="Zhang X."/>
        </authorList>
    </citation>
    <scope>NUCLEOTIDE SEQUENCE [LARGE SCALE GENOMIC DNA]</scope>
    <source>
        <strain evidence="10">ysch24</strain>
    </source>
</reference>
<comment type="similarity">
    <text evidence="2 7">Belongs to the peptidase S26 family.</text>
</comment>
<protein>
    <recommendedName>
        <fullName evidence="4 7">Signal peptidase I</fullName>
        <ecNumber evidence="3 7">3.4.21.89</ecNumber>
    </recommendedName>
</protein>
<dbReference type="PRINTS" id="PR00727">
    <property type="entry name" value="LEADERPTASE"/>
</dbReference>
<dbReference type="GO" id="GO:0006465">
    <property type="term" value="P:signal peptide processing"/>
    <property type="evidence" value="ECO:0007669"/>
    <property type="project" value="InterPro"/>
</dbReference>
<evidence type="ECO:0000313" key="9">
    <source>
        <dbReference type="EMBL" id="MVT10006.1"/>
    </source>
</evidence>
<dbReference type="CDD" id="cd06530">
    <property type="entry name" value="S26_SPase_I"/>
    <property type="match status" value="2"/>
</dbReference>
<dbReference type="GO" id="GO:0016020">
    <property type="term" value="C:membrane"/>
    <property type="evidence" value="ECO:0007669"/>
    <property type="project" value="UniProtKB-SubCell"/>
</dbReference>
<dbReference type="InterPro" id="IPR019758">
    <property type="entry name" value="Pept_S26A_signal_pept_1_CS"/>
</dbReference>
<feature type="active site" evidence="6">
    <location>
        <position position="126"/>
    </location>
</feature>
<dbReference type="InterPro" id="IPR019533">
    <property type="entry name" value="Peptidase_S26"/>
</dbReference>
<evidence type="ECO:0000256" key="2">
    <source>
        <dbReference type="ARBA" id="ARBA00009370"/>
    </source>
</evidence>
<accession>A0A7K1U6T7</accession>
<dbReference type="RefSeq" id="WP_157307453.1">
    <property type="nucleotide sequence ID" value="NZ_WRXN01000007.1"/>
</dbReference>
<dbReference type="Pfam" id="PF10502">
    <property type="entry name" value="Peptidase_S26"/>
    <property type="match status" value="2"/>
</dbReference>
<comment type="catalytic activity">
    <reaction evidence="1 7">
        <text>Cleavage of hydrophobic, N-terminal signal or leader sequences from secreted and periplasmic proteins.</text>
        <dbReference type="EC" id="3.4.21.89"/>
    </reaction>
</comment>
<dbReference type="InterPro" id="IPR000223">
    <property type="entry name" value="Pept_S26A_signal_pept_1"/>
</dbReference>
<gene>
    <name evidence="9" type="primary">lepB</name>
    <name evidence="9" type="ORF">GO493_17170</name>
</gene>
<dbReference type="PANTHER" id="PTHR43390:SF1">
    <property type="entry name" value="CHLOROPLAST PROCESSING PEPTIDASE"/>
    <property type="match status" value="1"/>
</dbReference>
<dbReference type="GO" id="GO:0009003">
    <property type="term" value="F:signal peptidase activity"/>
    <property type="evidence" value="ECO:0007669"/>
    <property type="project" value="UniProtKB-EC"/>
</dbReference>
<dbReference type="SUPFAM" id="SSF51306">
    <property type="entry name" value="LexA/Signal peptidase"/>
    <property type="match status" value="1"/>
</dbReference>
<feature type="domain" description="Peptidase S26" evidence="8">
    <location>
        <begin position="297"/>
        <end position="332"/>
    </location>
</feature>
<name>A0A7K1U6T7_9BACT</name>
<evidence type="ECO:0000256" key="4">
    <source>
        <dbReference type="ARBA" id="ARBA00019232"/>
    </source>
</evidence>
<comment type="subcellular location">
    <subcellularLocation>
        <location evidence="7">Membrane</location>
        <topology evidence="7">Single-pass type II membrane protein</topology>
    </subcellularLocation>
</comment>
<dbReference type="PANTHER" id="PTHR43390">
    <property type="entry name" value="SIGNAL PEPTIDASE I"/>
    <property type="match status" value="1"/>
</dbReference>
<comment type="caution">
    <text evidence="9">The sequence shown here is derived from an EMBL/GenBank/DDBJ whole genome shotgun (WGS) entry which is preliminary data.</text>
</comment>
<dbReference type="PROSITE" id="PS00761">
    <property type="entry name" value="SPASE_I_3"/>
    <property type="match status" value="1"/>
</dbReference>
<proteinExistence type="inferred from homology"/>
<dbReference type="NCBIfam" id="TIGR02227">
    <property type="entry name" value="sigpep_I_bact"/>
    <property type="match status" value="1"/>
</dbReference>
<dbReference type="Gene3D" id="2.10.109.10">
    <property type="entry name" value="Umud Fragment, subunit A"/>
    <property type="match status" value="1"/>
</dbReference>
<sequence length="336" mass="39186">MKKACMTKPAWAKRILRMTLWPLIAFLLIALLRVFVLDIYKVDSSSMERELFTGDIIVVNKLKYGARMPMSLREIPLLSAFSYIPGFRFRVEKEHWEYRRLPAFSKIKRNDVIVFDHPQSGLPVVKRCVGLPGDTVAIRHNNRYANRMIQQDPSTVVYSYCVKSRAGFISEDTLSAYGLTEDDVLWRWQQYYHLSMTDVEAAGFRKCLLTDTLFKDDYGPDAAGPSLFPGSRFYRFSRENYGPLIVPKKNMTIRLDERALDIYRSAIEMYEGNKLEMRDGSLYINGVQTNVYCFKMDYFFVLGDNRYHSIDSRYWGFVPEHSIVGVEDGIVWKKKR</sequence>
<keyword evidence="7" id="KW-0645">Protease</keyword>
<feature type="active site" evidence="6">
    <location>
        <position position="46"/>
    </location>
</feature>
<evidence type="ECO:0000256" key="7">
    <source>
        <dbReference type="RuleBase" id="RU362042"/>
    </source>
</evidence>